<organism evidence="10 11">
    <name type="scientific">Psychrobacillus soli</name>
    <dbReference type="NCBI Taxonomy" id="1543965"/>
    <lineage>
        <taxon>Bacteria</taxon>
        <taxon>Bacillati</taxon>
        <taxon>Bacillota</taxon>
        <taxon>Bacilli</taxon>
        <taxon>Bacillales</taxon>
        <taxon>Bacillaceae</taxon>
        <taxon>Psychrobacillus</taxon>
    </lineage>
</organism>
<dbReference type="RefSeq" id="WP_142606628.1">
    <property type="nucleotide sequence ID" value="NZ_VDGG01000013.1"/>
</dbReference>
<reference evidence="10 11" key="1">
    <citation type="submission" date="2019-05" db="EMBL/GenBank/DDBJ databases">
        <title>Psychrobacillus vulpis sp. nov., a new species isolated from feces of a red fox that inhabits in The Tablas de Daimiel Natural Park, Albacete, Spain.</title>
        <authorList>
            <person name="Rodriguez M."/>
            <person name="Reina J.C."/>
            <person name="Bejar V."/>
            <person name="Llamas I."/>
        </authorList>
    </citation>
    <scope>NUCLEOTIDE SEQUENCE [LARGE SCALE GENOMIC DNA]</scope>
    <source>
        <strain evidence="10 11">NHI-2</strain>
    </source>
</reference>
<feature type="domain" description="Ionotropic glutamate receptor C-terminal" evidence="9">
    <location>
        <begin position="38"/>
        <end position="259"/>
    </location>
</feature>
<keyword evidence="5" id="KW-0449">Lipoprotein</keyword>
<dbReference type="PANTHER" id="PTHR35936">
    <property type="entry name" value="MEMBRANE-BOUND LYTIC MUREIN TRANSGLYCOSYLASE F"/>
    <property type="match status" value="1"/>
</dbReference>
<dbReference type="PROSITE" id="PS01039">
    <property type="entry name" value="SBP_BACTERIAL_3"/>
    <property type="match status" value="1"/>
</dbReference>
<evidence type="ECO:0000259" key="8">
    <source>
        <dbReference type="SMART" id="SM00062"/>
    </source>
</evidence>
<evidence type="ECO:0000256" key="6">
    <source>
        <dbReference type="RuleBase" id="RU003744"/>
    </source>
</evidence>
<evidence type="ECO:0000256" key="7">
    <source>
        <dbReference type="SAM" id="SignalP"/>
    </source>
</evidence>
<dbReference type="SUPFAM" id="SSF53850">
    <property type="entry name" value="Periplasmic binding protein-like II"/>
    <property type="match status" value="1"/>
</dbReference>
<comment type="similarity">
    <text evidence="2 6">Belongs to the bacterial solute-binding protein 3 family.</text>
</comment>
<dbReference type="AlphaFoldDB" id="A0A544TFG6"/>
<evidence type="ECO:0000259" key="9">
    <source>
        <dbReference type="SMART" id="SM00079"/>
    </source>
</evidence>
<evidence type="ECO:0000256" key="5">
    <source>
        <dbReference type="ARBA" id="ARBA00023288"/>
    </source>
</evidence>
<dbReference type="SMART" id="SM00079">
    <property type="entry name" value="PBPe"/>
    <property type="match status" value="1"/>
</dbReference>
<dbReference type="InterPro" id="IPR018313">
    <property type="entry name" value="SBP_3_CS"/>
</dbReference>
<dbReference type="CDD" id="cd13624">
    <property type="entry name" value="PBP2_Arg_Lys_His"/>
    <property type="match status" value="1"/>
</dbReference>
<feature type="chain" id="PRO_5038969275" evidence="7">
    <location>
        <begin position="22"/>
        <end position="271"/>
    </location>
</feature>
<sequence length="271" mass="29604">MKKFSLLIIVMIFSLILAACGSDGTSVEADGANNEKKKLKIATEANYAPFVYLDQGKMKGFDVDFMNAVAAEAGYEIELVHVGWDPLFVEVKDKLSDLGICAITINDERKQTYDFSVPYYLSTNEILVPEGSDIKSAADLKGKVVAVLGGTTGQEAVEGILGKNHKDIKKFDNNNLAILEMLSGGADAVVADNAVVQEYAKNNPDKKLSIIKDEEGFEKEFYGLMFPKGSALKADFDVAVTEVLKNGTYAKIYEEWFGAEPDVETILAEQE</sequence>
<keyword evidence="11" id="KW-1185">Reference proteome</keyword>
<dbReference type="Gene3D" id="3.40.190.10">
    <property type="entry name" value="Periplasmic binding protein-like II"/>
    <property type="match status" value="2"/>
</dbReference>
<gene>
    <name evidence="10" type="ORF">FG383_07830</name>
</gene>
<dbReference type="GO" id="GO:0016020">
    <property type="term" value="C:membrane"/>
    <property type="evidence" value="ECO:0007669"/>
    <property type="project" value="InterPro"/>
</dbReference>
<protein>
    <submittedName>
        <fullName evidence="10">Basic amino acid ABC transporter substrate-binding protein</fullName>
    </submittedName>
</protein>
<keyword evidence="4" id="KW-0564">Palmitate</keyword>
<feature type="signal peptide" evidence="7">
    <location>
        <begin position="1"/>
        <end position="21"/>
    </location>
</feature>
<evidence type="ECO:0000313" key="11">
    <source>
        <dbReference type="Proteomes" id="UP000318937"/>
    </source>
</evidence>
<comment type="subcellular location">
    <subcellularLocation>
        <location evidence="1">Cell envelope</location>
    </subcellularLocation>
</comment>
<dbReference type="Pfam" id="PF00497">
    <property type="entry name" value="SBP_bac_3"/>
    <property type="match status" value="1"/>
</dbReference>
<keyword evidence="3 7" id="KW-0732">Signal</keyword>
<evidence type="ECO:0000256" key="4">
    <source>
        <dbReference type="ARBA" id="ARBA00023139"/>
    </source>
</evidence>
<accession>A0A544TFG6</accession>
<feature type="domain" description="Solute-binding protein family 3/N-terminal" evidence="8">
    <location>
        <begin position="38"/>
        <end position="260"/>
    </location>
</feature>
<name>A0A544TFG6_9BACI</name>
<dbReference type="GO" id="GO:0030313">
    <property type="term" value="C:cell envelope"/>
    <property type="evidence" value="ECO:0007669"/>
    <property type="project" value="UniProtKB-SubCell"/>
</dbReference>
<evidence type="ECO:0000256" key="3">
    <source>
        <dbReference type="ARBA" id="ARBA00022729"/>
    </source>
</evidence>
<dbReference type="PROSITE" id="PS51257">
    <property type="entry name" value="PROKAR_LIPOPROTEIN"/>
    <property type="match status" value="1"/>
</dbReference>
<proteinExistence type="inferred from homology"/>
<evidence type="ECO:0000313" key="10">
    <source>
        <dbReference type="EMBL" id="TQR16193.1"/>
    </source>
</evidence>
<comment type="caution">
    <text evidence="10">The sequence shown here is derived from an EMBL/GenBank/DDBJ whole genome shotgun (WGS) entry which is preliminary data.</text>
</comment>
<dbReference type="PANTHER" id="PTHR35936:SF17">
    <property type="entry name" value="ARGININE-BINDING EXTRACELLULAR PROTEIN ARTP"/>
    <property type="match status" value="1"/>
</dbReference>
<dbReference type="EMBL" id="VDGG01000013">
    <property type="protein sequence ID" value="TQR16193.1"/>
    <property type="molecule type" value="Genomic_DNA"/>
</dbReference>
<evidence type="ECO:0000256" key="1">
    <source>
        <dbReference type="ARBA" id="ARBA00004196"/>
    </source>
</evidence>
<evidence type="ECO:0000256" key="2">
    <source>
        <dbReference type="ARBA" id="ARBA00010333"/>
    </source>
</evidence>
<dbReference type="SMART" id="SM00062">
    <property type="entry name" value="PBPb"/>
    <property type="match status" value="1"/>
</dbReference>
<dbReference type="InterPro" id="IPR001638">
    <property type="entry name" value="Solute-binding_3/MltF_N"/>
</dbReference>
<dbReference type="Proteomes" id="UP000318937">
    <property type="component" value="Unassembled WGS sequence"/>
</dbReference>
<dbReference type="InterPro" id="IPR001320">
    <property type="entry name" value="Iontro_rcpt_C"/>
</dbReference>
<dbReference type="GO" id="GO:0015276">
    <property type="term" value="F:ligand-gated monoatomic ion channel activity"/>
    <property type="evidence" value="ECO:0007669"/>
    <property type="project" value="InterPro"/>
</dbReference>
<dbReference type="OrthoDB" id="9774451at2"/>